<keyword evidence="3" id="KW-0597">Phosphoprotein</keyword>
<dbReference type="GO" id="GO:0002940">
    <property type="term" value="P:tRNA N2-guanine methylation"/>
    <property type="evidence" value="ECO:0007669"/>
    <property type="project" value="TreeGrafter"/>
</dbReference>
<dbReference type="PROSITE" id="PS00028">
    <property type="entry name" value="ZINC_FINGER_C2H2_1"/>
    <property type="match status" value="1"/>
</dbReference>
<evidence type="ECO:0000259" key="18">
    <source>
        <dbReference type="PROSITE" id="PS00028"/>
    </source>
</evidence>
<protein>
    <recommendedName>
        <fullName evidence="16">tRNA (guanine(26)-N(2))-dimethyltransferase</fullName>
        <ecNumber evidence="16">2.1.1.216</ecNumber>
    </recommendedName>
</protein>
<dbReference type="SUPFAM" id="SSF53335">
    <property type="entry name" value="S-adenosyl-L-methionine-dependent methyltransferases"/>
    <property type="match status" value="1"/>
</dbReference>
<dbReference type="Gene3D" id="3.40.50.150">
    <property type="entry name" value="Vaccinia Virus protein VP39"/>
    <property type="match status" value="1"/>
</dbReference>
<dbReference type="PANTHER" id="PTHR10631">
    <property type="entry name" value="N 2 ,N 2 -DIMETHYLGUANOSINE TRNA METHYLTRANSFERASE"/>
    <property type="match status" value="1"/>
</dbReference>
<evidence type="ECO:0000256" key="13">
    <source>
        <dbReference type="ARBA" id="ARBA00022884"/>
    </source>
</evidence>
<dbReference type="GO" id="GO:0160104">
    <property type="term" value="F:tRNA (guanine(26)-N2)-dimethyltransferase activity"/>
    <property type="evidence" value="ECO:0007669"/>
    <property type="project" value="UniProtKB-UniRule"/>
</dbReference>
<evidence type="ECO:0000256" key="11">
    <source>
        <dbReference type="ARBA" id="ARBA00022833"/>
    </source>
</evidence>
<dbReference type="GeneTree" id="ENSGT00530000063646"/>
<feature type="domain" description="C2H2-type" evidence="18">
    <location>
        <begin position="100"/>
        <end position="120"/>
    </location>
</feature>
<evidence type="ECO:0000313" key="19">
    <source>
        <dbReference type="Ensembl" id="ENSEBUP00000016430.1"/>
    </source>
</evidence>
<evidence type="ECO:0000256" key="10">
    <source>
        <dbReference type="ARBA" id="ARBA00022771"/>
    </source>
</evidence>
<dbReference type="OMA" id="CICHLSC"/>
<comment type="subcellular location">
    <subcellularLocation>
        <location evidence="1">Nucleus</location>
        <location evidence="1">Nucleolus</location>
    </subcellularLocation>
</comment>
<evidence type="ECO:0000256" key="3">
    <source>
        <dbReference type="ARBA" id="ARBA00022553"/>
    </source>
</evidence>
<comment type="catalytic activity">
    <reaction evidence="15">
        <text>guanosine(27) in tRNA(Tyr) + 2 S-adenosyl-L-methionine = N(2)-dimethylguanosine(27) in tRNA(Tyr) + 2 S-adenosyl-L-homocysteine + 2 H(+)</text>
        <dbReference type="Rhea" id="RHEA:83895"/>
        <dbReference type="Rhea" id="RHEA-COMP:20240"/>
        <dbReference type="Rhea" id="RHEA-COMP:20241"/>
        <dbReference type="ChEBI" id="CHEBI:15378"/>
        <dbReference type="ChEBI" id="CHEBI:57856"/>
        <dbReference type="ChEBI" id="CHEBI:59789"/>
        <dbReference type="ChEBI" id="CHEBI:74269"/>
        <dbReference type="ChEBI" id="CHEBI:74513"/>
    </reaction>
    <physiologicalReaction direction="left-to-right" evidence="15">
        <dbReference type="Rhea" id="RHEA:83896"/>
    </physiologicalReaction>
</comment>
<evidence type="ECO:0000256" key="15">
    <source>
        <dbReference type="ARBA" id="ARBA00093188"/>
    </source>
</evidence>
<keyword evidence="20" id="KW-1185">Reference proteome</keyword>
<reference evidence="19" key="1">
    <citation type="submission" date="2025-08" db="UniProtKB">
        <authorList>
            <consortium name="Ensembl"/>
        </authorList>
    </citation>
    <scope>IDENTIFICATION</scope>
</reference>
<reference evidence="19" key="2">
    <citation type="submission" date="2025-09" db="UniProtKB">
        <authorList>
            <consortium name="Ensembl"/>
        </authorList>
    </citation>
    <scope>IDENTIFICATION</scope>
</reference>
<evidence type="ECO:0000256" key="7">
    <source>
        <dbReference type="ARBA" id="ARBA00022691"/>
    </source>
</evidence>
<comment type="catalytic activity">
    <reaction evidence="16">
        <text>guanosine(26) in tRNA + 2 S-adenosyl-L-methionine = N(2)-dimethylguanosine(26) in tRNA + 2 S-adenosyl-L-homocysteine + 2 H(+)</text>
        <dbReference type="Rhea" id="RHEA:43140"/>
        <dbReference type="Rhea" id="RHEA-COMP:10359"/>
        <dbReference type="Rhea" id="RHEA-COMP:10360"/>
        <dbReference type="ChEBI" id="CHEBI:15378"/>
        <dbReference type="ChEBI" id="CHEBI:57856"/>
        <dbReference type="ChEBI" id="CHEBI:59789"/>
        <dbReference type="ChEBI" id="CHEBI:74269"/>
        <dbReference type="ChEBI" id="CHEBI:74513"/>
        <dbReference type="EC" id="2.1.1.216"/>
    </reaction>
</comment>
<sequence>STERHFSIQKTQEDLESLLPDDTGEVETIASVKIPCPLCPEEKFRPNYSRKVRKHMEKLHWGCSLVCDGMTMCVCYLSCHKPRKPDGVEVSTKTYSHYHCAVCSATVNRRADMLAHLQGHQRRGEIPQVLHEGNTQVHVLPNHSTPERSDSFFNPRMKLNRQLVMCTLAALVHERQPLDCLDAFGATGIMGLQWARLLGRAVRVTINDLSELSIMERHAGINTMGMDKEEENNASDGNKILVTQLDANVLMHLHHLDPFGPAVCYLDAAFRNVRTCGVVSITSTDLSALYCKCANIATRHYACSLVRTEYYRELATRVVIAAAVRAAARCRKGVEVLLAVALEHFVLVVLRVLRGPAQADQSVRRIRRLLHCQWCEERLFMKDTNMLEEEPYRQLPCDCHRSMPGRSALLLGPAWAGSLYNAGFLRQMLVEAEQRALTDVQPLLKTLCSEVECNQSSQNRSNVTGKRKQEVAVSLQSKKPRGEPSDHPAFYYSLPRHSLKNGNLPRMNKFLSSLVAEGFRASRTHFEPLAIRTDCPLSRFQTILQEHSQPPNCKGLEEGKLVQGKGKVVSSQSLMAKPVGVHRGTAGTELP</sequence>
<comment type="similarity">
    <text evidence="16">Belongs to the class I-like SAM-binding methyltransferase superfamily. Trm1 family.</text>
</comment>
<dbReference type="AlphaFoldDB" id="A0A8C4QJH9"/>
<keyword evidence="11" id="KW-0862">Zinc</keyword>
<dbReference type="Ensembl" id="ENSEBUT00000017006.1">
    <property type="protein sequence ID" value="ENSEBUP00000016430.1"/>
    <property type="gene ID" value="ENSEBUG00000010301.1"/>
</dbReference>
<evidence type="ECO:0000256" key="2">
    <source>
        <dbReference type="ARBA" id="ARBA00022499"/>
    </source>
</evidence>
<keyword evidence="9" id="KW-0479">Metal-binding</keyword>
<keyword evidence="14" id="KW-0539">Nucleus</keyword>
<evidence type="ECO:0000256" key="1">
    <source>
        <dbReference type="ARBA" id="ARBA00004604"/>
    </source>
</evidence>
<dbReference type="EC" id="2.1.1.216" evidence="16"/>
<dbReference type="InterPro" id="IPR042296">
    <property type="entry name" value="tRNA_met_Trm1_C"/>
</dbReference>
<dbReference type="SMART" id="SM00355">
    <property type="entry name" value="ZnF_C2H2"/>
    <property type="match status" value="2"/>
</dbReference>
<evidence type="ECO:0000256" key="9">
    <source>
        <dbReference type="ARBA" id="ARBA00022723"/>
    </source>
</evidence>
<evidence type="ECO:0000256" key="8">
    <source>
        <dbReference type="ARBA" id="ARBA00022694"/>
    </source>
</evidence>
<accession>A0A8C4QJH9</accession>
<dbReference type="PROSITE" id="PS51626">
    <property type="entry name" value="SAM_MT_TRM1"/>
    <property type="match status" value="1"/>
</dbReference>
<dbReference type="Gene3D" id="3.30.56.70">
    <property type="entry name" value="N2,N2-dimethylguanosine tRNA methyltransferase, C-terminal domain"/>
    <property type="match status" value="1"/>
</dbReference>
<evidence type="ECO:0000256" key="6">
    <source>
        <dbReference type="ARBA" id="ARBA00022679"/>
    </source>
</evidence>
<keyword evidence="2" id="KW-1017">Isopeptide bond</keyword>
<proteinExistence type="inferred from homology"/>
<dbReference type="GO" id="GO:0000049">
    <property type="term" value="F:tRNA binding"/>
    <property type="evidence" value="ECO:0007669"/>
    <property type="project" value="UniProtKB-UniRule"/>
</dbReference>
<keyword evidence="4 16" id="KW-0820">tRNA-binding</keyword>
<evidence type="ECO:0000256" key="16">
    <source>
        <dbReference type="PROSITE-ProRule" id="PRU00958"/>
    </source>
</evidence>
<keyword evidence="13 16" id="KW-0694">RNA-binding</keyword>
<dbReference type="PANTHER" id="PTHR10631:SF1">
    <property type="entry name" value="TRMT1-LIKE PROTEIN"/>
    <property type="match status" value="1"/>
</dbReference>
<dbReference type="GO" id="GO:0005730">
    <property type="term" value="C:nucleolus"/>
    <property type="evidence" value="ECO:0007669"/>
    <property type="project" value="UniProtKB-SubCell"/>
</dbReference>
<dbReference type="FunFam" id="3.40.50.150:FF:000098">
    <property type="entry name" value="Trmt1-like isoform 1"/>
    <property type="match status" value="1"/>
</dbReference>
<dbReference type="InterPro" id="IPR002905">
    <property type="entry name" value="Trm1"/>
</dbReference>
<evidence type="ECO:0000256" key="14">
    <source>
        <dbReference type="ARBA" id="ARBA00023242"/>
    </source>
</evidence>
<evidence type="ECO:0000256" key="4">
    <source>
        <dbReference type="ARBA" id="ARBA00022555"/>
    </source>
</evidence>
<evidence type="ECO:0000313" key="20">
    <source>
        <dbReference type="Proteomes" id="UP000694388"/>
    </source>
</evidence>
<evidence type="ECO:0000256" key="17">
    <source>
        <dbReference type="SAM" id="MobiDB-lite"/>
    </source>
</evidence>
<name>A0A8C4QJH9_EPTBU</name>
<dbReference type="FunFam" id="3.30.56.70:FF:000001">
    <property type="entry name" value="tRNA (guanine(26)-N(2))-dimethyltransferase"/>
    <property type="match status" value="1"/>
</dbReference>
<keyword evidence="8 16" id="KW-0819">tRNA processing</keyword>
<keyword evidence="12" id="KW-0832">Ubl conjugation</keyword>
<keyword evidence="6 16" id="KW-0808">Transferase</keyword>
<dbReference type="Pfam" id="PF12874">
    <property type="entry name" value="zf-met"/>
    <property type="match status" value="1"/>
</dbReference>
<keyword evidence="10" id="KW-0863">Zinc-finger</keyword>
<evidence type="ECO:0000256" key="5">
    <source>
        <dbReference type="ARBA" id="ARBA00022603"/>
    </source>
</evidence>
<dbReference type="Pfam" id="PF02005">
    <property type="entry name" value="TRM"/>
    <property type="match status" value="1"/>
</dbReference>
<keyword evidence="5 16" id="KW-0489">Methyltransferase</keyword>
<organism evidence="19 20">
    <name type="scientific">Eptatretus burgeri</name>
    <name type="common">Inshore hagfish</name>
    <dbReference type="NCBI Taxonomy" id="7764"/>
    <lineage>
        <taxon>Eukaryota</taxon>
        <taxon>Metazoa</taxon>
        <taxon>Chordata</taxon>
        <taxon>Craniata</taxon>
        <taxon>Vertebrata</taxon>
        <taxon>Cyclostomata</taxon>
        <taxon>Myxini</taxon>
        <taxon>Myxiniformes</taxon>
        <taxon>Myxinidae</taxon>
        <taxon>Eptatretinae</taxon>
        <taxon>Eptatretus</taxon>
    </lineage>
</organism>
<evidence type="ECO:0000256" key="12">
    <source>
        <dbReference type="ARBA" id="ARBA00022843"/>
    </source>
</evidence>
<dbReference type="Proteomes" id="UP000694388">
    <property type="component" value="Unplaced"/>
</dbReference>
<dbReference type="InterPro" id="IPR013087">
    <property type="entry name" value="Znf_C2H2_type"/>
</dbReference>
<dbReference type="InterPro" id="IPR029063">
    <property type="entry name" value="SAM-dependent_MTases_sf"/>
</dbReference>
<keyword evidence="7 16" id="KW-0949">S-adenosyl-L-methionine</keyword>
<dbReference type="GO" id="GO:0008270">
    <property type="term" value="F:zinc ion binding"/>
    <property type="evidence" value="ECO:0007669"/>
    <property type="project" value="UniProtKB-KW"/>
</dbReference>
<feature type="region of interest" description="Disordered" evidence="17">
    <location>
        <begin position="458"/>
        <end position="486"/>
    </location>
</feature>